<evidence type="ECO:0008006" key="3">
    <source>
        <dbReference type="Google" id="ProtNLM"/>
    </source>
</evidence>
<evidence type="ECO:0000313" key="2">
    <source>
        <dbReference type="Proteomes" id="UP001296923"/>
    </source>
</evidence>
<dbReference type="EMBL" id="JAFHKR010000039">
    <property type="protein sequence ID" value="MBN3555622.1"/>
    <property type="molecule type" value="Genomic_DNA"/>
</dbReference>
<gene>
    <name evidence="1" type="ORF">JYA63_15195</name>
</gene>
<protein>
    <recommendedName>
        <fullName evidence="3">YunG</fullName>
    </recommendedName>
</protein>
<sequence>MLLDERIQTLKDQMHKAWSIKTSSKWTKENPARGQCGVTALVVQDLLNGDIVKTPLTEGWHFYNVIEGSRYDFTDSQFESPIHYENLPSTREEAFSDTNTLQYNHLKQSLSALIKKDGSPTQG</sequence>
<organism evidence="1 2">
    <name type="scientific">Fictibacillus nanhaiensis</name>
    <dbReference type="NCBI Taxonomy" id="742169"/>
    <lineage>
        <taxon>Bacteria</taxon>
        <taxon>Bacillati</taxon>
        <taxon>Bacillota</taxon>
        <taxon>Bacilli</taxon>
        <taxon>Bacillales</taxon>
        <taxon>Fictibacillaceae</taxon>
        <taxon>Fictibacillus</taxon>
    </lineage>
</organism>
<dbReference type="RefSeq" id="WP_205726425.1">
    <property type="nucleotide sequence ID" value="NZ_JAFHKR010000039.1"/>
</dbReference>
<dbReference type="Pfam" id="PF24585">
    <property type="entry name" value="YunG"/>
    <property type="match status" value="1"/>
</dbReference>
<dbReference type="InterPro" id="IPR056238">
    <property type="entry name" value="YunG-like"/>
</dbReference>
<keyword evidence="2" id="KW-1185">Reference proteome</keyword>
<accession>A0ABS2ZTX7</accession>
<reference evidence="1 2" key="1">
    <citation type="submission" date="2021-01" db="EMBL/GenBank/DDBJ databases">
        <title>Genome Sequencing of Type Strains.</title>
        <authorList>
            <person name="Lemaire J.F."/>
            <person name="Inderbitzin P."/>
            <person name="Collins S.B."/>
            <person name="Wespe N."/>
            <person name="Knight-Connoni V."/>
        </authorList>
    </citation>
    <scope>NUCLEOTIDE SEQUENCE [LARGE SCALE GENOMIC DNA]</scope>
    <source>
        <strain evidence="1 2">DSM 23009</strain>
    </source>
</reference>
<comment type="caution">
    <text evidence="1">The sequence shown here is derived from an EMBL/GenBank/DDBJ whole genome shotgun (WGS) entry which is preliminary data.</text>
</comment>
<dbReference type="Proteomes" id="UP001296923">
    <property type="component" value="Unassembled WGS sequence"/>
</dbReference>
<proteinExistence type="predicted"/>
<evidence type="ECO:0000313" key="1">
    <source>
        <dbReference type="EMBL" id="MBN3555622.1"/>
    </source>
</evidence>
<name>A0ABS2ZTX7_9BACL</name>